<dbReference type="InterPro" id="IPR036390">
    <property type="entry name" value="WH_DNA-bd_sf"/>
</dbReference>
<dbReference type="Pfam" id="PF01047">
    <property type="entry name" value="MarR"/>
    <property type="match status" value="1"/>
</dbReference>
<dbReference type="PROSITE" id="PS50995">
    <property type="entry name" value="HTH_MARR_2"/>
    <property type="match status" value="1"/>
</dbReference>
<dbReference type="Proteomes" id="UP000371977">
    <property type="component" value="Unassembled WGS sequence"/>
</dbReference>
<dbReference type="GO" id="GO:0003700">
    <property type="term" value="F:DNA-binding transcription factor activity"/>
    <property type="evidence" value="ECO:0007669"/>
    <property type="project" value="InterPro"/>
</dbReference>
<name>A0A6C2C327_9LACO</name>
<dbReference type="PANTHER" id="PTHR33164">
    <property type="entry name" value="TRANSCRIPTIONAL REGULATOR, MARR FAMILY"/>
    <property type="match status" value="1"/>
</dbReference>
<evidence type="ECO:0000259" key="1">
    <source>
        <dbReference type="PROSITE" id="PS50995"/>
    </source>
</evidence>
<accession>A0A6C2C327</accession>
<dbReference type="GO" id="GO:0006950">
    <property type="term" value="P:response to stress"/>
    <property type="evidence" value="ECO:0007669"/>
    <property type="project" value="TreeGrafter"/>
</dbReference>
<dbReference type="AlphaFoldDB" id="A0A6C2C327"/>
<protein>
    <submittedName>
        <fullName evidence="2">MarR family transcriptional regulator</fullName>
    </submittedName>
</protein>
<evidence type="ECO:0000313" key="2">
    <source>
        <dbReference type="EMBL" id="TYC48212.1"/>
    </source>
</evidence>
<dbReference type="InterPro" id="IPR000835">
    <property type="entry name" value="HTH_MarR-typ"/>
</dbReference>
<dbReference type="SUPFAM" id="SSF46785">
    <property type="entry name" value="Winged helix' DNA-binding domain"/>
    <property type="match status" value="1"/>
</dbReference>
<dbReference type="Gene3D" id="1.10.10.10">
    <property type="entry name" value="Winged helix-like DNA-binding domain superfamily/Winged helix DNA-binding domain"/>
    <property type="match status" value="1"/>
</dbReference>
<dbReference type="OrthoDB" id="2328486at2"/>
<organism evidence="2 3">
    <name type="scientific">Weissella muntiaci</name>
    <dbReference type="NCBI Taxonomy" id="2508881"/>
    <lineage>
        <taxon>Bacteria</taxon>
        <taxon>Bacillati</taxon>
        <taxon>Bacillota</taxon>
        <taxon>Bacilli</taxon>
        <taxon>Lactobacillales</taxon>
        <taxon>Lactobacillaceae</taxon>
        <taxon>Weissella</taxon>
    </lineage>
</organism>
<dbReference type="EMBL" id="SDGZ01000023">
    <property type="protein sequence ID" value="TYC48212.1"/>
    <property type="molecule type" value="Genomic_DNA"/>
</dbReference>
<proteinExistence type="predicted"/>
<reference evidence="2 3" key="1">
    <citation type="submission" date="2019-01" db="EMBL/GenBank/DDBJ databases">
        <title>Weissella sp. nov., a novel lactic acid bacterium isolated from animal feces.</title>
        <authorList>
            <person name="Wang L.-T."/>
        </authorList>
    </citation>
    <scope>NUCLEOTIDE SEQUENCE [LARGE SCALE GENOMIC DNA]</scope>
    <source>
        <strain evidence="2 3">8H-2</strain>
    </source>
</reference>
<dbReference type="InterPro" id="IPR036388">
    <property type="entry name" value="WH-like_DNA-bd_sf"/>
</dbReference>
<gene>
    <name evidence="2" type="ORF">ESZ50_09540</name>
</gene>
<dbReference type="SMART" id="SM00347">
    <property type="entry name" value="HTH_MARR"/>
    <property type="match status" value="1"/>
</dbReference>
<dbReference type="RefSeq" id="WP_148623391.1">
    <property type="nucleotide sequence ID" value="NZ_SDGZ01000023.1"/>
</dbReference>
<dbReference type="InterPro" id="IPR039422">
    <property type="entry name" value="MarR/SlyA-like"/>
</dbReference>
<evidence type="ECO:0000313" key="3">
    <source>
        <dbReference type="Proteomes" id="UP000371977"/>
    </source>
</evidence>
<dbReference type="PRINTS" id="PR00598">
    <property type="entry name" value="HTHMARR"/>
</dbReference>
<keyword evidence="3" id="KW-1185">Reference proteome</keyword>
<dbReference type="PANTHER" id="PTHR33164:SF43">
    <property type="entry name" value="HTH-TYPE TRANSCRIPTIONAL REPRESSOR YETL"/>
    <property type="match status" value="1"/>
</dbReference>
<comment type="caution">
    <text evidence="2">The sequence shown here is derived from an EMBL/GenBank/DDBJ whole genome shotgun (WGS) entry which is preliminary data.</text>
</comment>
<sequence>MKTILEALWDTEKIYRADLTKITKNSGVTIAEWQLLARVSAGIDTQDKLAKDMLLDNSTLSRQLSSLYKKELVDNTAIGRDKRQLVYGITEAGDTVLTTVNQAHEAIEANLFQRWDQEEQRMLQILLNRLEKSMTNVRIKSE</sequence>
<feature type="domain" description="HTH marR-type" evidence="1">
    <location>
        <begin position="1"/>
        <end position="132"/>
    </location>
</feature>